<evidence type="ECO:0000256" key="8">
    <source>
        <dbReference type="ARBA" id="ARBA00023014"/>
    </source>
</evidence>
<keyword evidence="8 13" id="KW-0411">Iron-sulfur</keyword>
<dbReference type="EMBL" id="HE796683">
    <property type="protein sequence ID" value="CCH00116.1"/>
    <property type="molecule type" value="Genomic_DNA"/>
</dbReference>
<feature type="binding site" evidence="13">
    <location>
        <position position="194"/>
    </location>
    <ligand>
        <name>[4Fe-4S] cluster</name>
        <dbReference type="ChEBI" id="CHEBI:49883"/>
        <label>2</label>
        <note>4Fe-4S-S-AdoMet</note>
    </ligand>
</feature>
<dbReference type="FunFam" id="3.40.50.12160:FF:000003">
    <property type="entry name" value="CDK5 regulatory subunit-associated protein 1"/>
    <property type="match status" value="1"/>
</dbReference>
<keyword evidence="7 13" id="KW-0408">Iron</keyword>
<feature type="binding site" evidence="13">
    <location>
        <position position="42"/>
    </location>
    <ligand>
        <name>[4Fe-4S] cluster</name>
        <dbReference type="ChEBI" id="CHEBI:49883"/>
        <label>1</label>
    </ligand>
</feature>
<keyword evidence="5 13" id="KW-0949">S-adenosyl-L-methionine</keyword>
<evidence type="ECO:0000256" key="13">
    <source>
        <dbReference type="HAMAP-Rule" id="MF_01864"/>
    </source>
</evidence>
<dbReference type="SFLD" id="SFLDG01061">
    <property type="entry name" value="methylthiotransferase"/>
    <property type="match status" value="2"/>
</dbReference>
<protein>
    <recommendedName>
        <fullName evidence="10 13">tRNA-2-methylthio-N(6)-dimethylallyladenosine synthase</fullName>
        <ecNumber evidence="9 13">2.8.4.3</ecNumber>
    </recommendedName>
    <alternativeName>
        <fullName evidence="12 13">(Dimethylallyl)adenosine tRNA methylthiotransferase MiaB</fullName>
    </alternativeName>
    <alternativeName>
        <fullName evidence="11 13">tRNA-i(6)A37 methylthiotransferase</fullName>
    </alternativeName>
</protein>
<accession>I0K7L3</accession>
<dbReference type="InterPro" id="IPR023404">
    <property type="entry name" value="rSAM_horseshoe"/>
</dbReference>
<dbReference type="Proteomes" id="UP000011058">
    <property type="component" value="Chromosome"/>
</dbReference>
<dbReference type="EC" id="2.8.4.3" evidence="9 13"/>
<dbReference type="KEGG" id="fae:FAES_2107"/>
<dbReference type="InterPro" id="IPR020612">
    <property type="entry name" value="Methylthiotransferase_CS"/>
</dbReference>
<gene>
    <name evidence="13" type="primary">miaB</name>
    <name evidence="17" type="ORF">FAES_2107</name>
</gene>
<evidence type="ECO:0000256" key="6">
    <source>
        <dbReference type="ARBA" id="ARBA00022723"/>
    </source>
</evidence>
<dbReference type="InterPro" id="IPR013848">
    <property type="entry name" value="Methylthiotransferase_N"/>
</dbReference>
<dbReference type="SFLD" id="SFLDF00273">
    <property type="entry name" value="(dimethylallyl)adenosine_tRNA"/>
    <property type="match status" value="1"/>
</dbReference>
<dbReference type="PROSITE" id="PS51918">
    <property type="entry name" value="RADICAL_SAM"/>
    <property type="match status" value="1"/>
</dbReference>
<comment type="subunit">
    <text evidence="13">Monomer.</text>
</comment>
<feature type="binding site" evidence="13">
    <location>
        <position position="191"/>
    </location>
    <ligand>
        <name>[4Fe-4S] cluster</name>
        <dbReference type="ChEBI" id="CHEBI:49883"/>
        <label>2</label>
        <note>4Fe-4S-S-AdoMet</note>
    </ligand>
</feature>
<dbReference type="PROSITE" id="PS01278">
    <property type="entry name" value="MTTASE_RADICAL"/>
    <property type="match status" value="1"/>
</dbReference>
<dbReference type="PATRIC" id="fig|1166018.3.peg.3855"/>
<dbReference type="Pfam" id="PF00919">
    <property type="entry name" value="UPF0004"/>
    <property type="match status" value="1"/>
</dbReference>
<dbReference type="PANTHER" id="PTHR43020">
    <property type="entry name" value="CDK5 REGULATORY SUBUNIT-ASSOCIATED PROTEIN 1"/>
    <property type="match status" value="1"/>
</dbReference>
<reference evidence="17 18" key="1">
    <citation type="journal article" date="2012" name="J. Bacteriol.">
        <title>Genome Sequence of Fibrella aestuarina BUZ 2T, a Filamentous Marine Bacterium.</title>
        <authorList>
            <person name="Filippini M."/>
            <person name="Qi W."/>
            <person name="Blom J."/>
            <person name="Goesmann A."/>
            <person name="Smits T.H."/>
            <person name="Bagheri H.C."/>
        </authorList>
    </citation>
    <scope>NUCLEOTIDE SEQUENCE [LARGE SCALE GENOMIC DNA]</scope>
    <source>
        <strain evidence="18">BUZ 2T</strain>
    </source>
</reference>
<evidence type="ECO:0000256" key="2">
    <source>
        <dbReference type="ARBA" id="ARBA00022485"/>
    </source>
</evidence>
<dbReference type="GO" id="GO:0035597">
    <property type="term" value="F:tRNA-2-methylthio-N(6)-dimethylallyladenosine(37) synthase activity"/>
    <property type="evidence" value="ECO:0007669"/>
    <property type="project" value="UniProtKB-EC"/>
</dbReference>
<evidence type="ECO:0000256" key="7">
    <source>
        <dbReference type="ARBA" id="ARBA00023004"/>
    </source>
</evidence>
<evidence type="ECO:0000259" key="14">
    <source>
        <dbReference type="PROSITE" id="PS50926"/>
    </source>
</evidence>
<keyword evidence="6 13" id="KW-0479">Metal-binding</keyword>
<dbReference type="HOGENOM" id="CLU_018697_2_1_10"/>
<dbReference type="SMART" id="SM00729">
    <property type="entry name" value="Elp3"/>
    <property type="match status" value="1"/>
</dbReference>
<dbReference type="InterPro" id="IPR038135">
    <property type="entry name" value="Methylthiotransferase_N_sf"/>
</dbReference>
<feature type="domain" description="Radical SAM core" evidence="16">
    <location>
        <begin position="173"/>
        <end position="407"/>
    </location>
</feature>
<dbReference type="AlphaFoldDB" id="I0K7L3"/>
<comment type="cofactor">
    <cofactor evidence="13">
        <name>[4Fe-4S] cluster</name>
        <dbReference type="ChEBI" id="CHEBI:49883"/>
    </cofactor>
    <text evidence="13">Binds 2 [4Fe-4S] clusters. One cluster is coordinated with 3 cysteines and an exchangeable S-adenosyl-L-methionine.</text>
</comment>
<dbReference type="InterPro" id="IPR058240">
    <property type="entry name" value="rSAM_sf"/>
</dbReference>
<dbReference type="FunFam" id="3.80.30.20:FF:000001">
    <property type="entry name" value="tRNA-2-methylthio-N(6)-dimethylallyladenosine synthase 2"/>
    <property type="match status" value="1"/>
</dbReference>
<evidence type="ECO:0000313" key="18">
    <source>
        <dbReference type="Proteomes" id="UP000011058"/>
    </source>
</evidence>
<dbReference type="NCBIfam" id="TIGR00089">
    <property type="entry name" value="MiaB/RimO family radical SAM methylthiotransferase"/>
    <property type="match status" value="1"/>
</dbReference>
<dbReference type="SUPFAM" id="SSF102114">
    <property type="entry name" value="Radical SAM enzymes"/>
    <property type="match status" value="1"/>
</dbReference>
<dbReference type="HAMAP" id="MF_01864">
    <property type="entry name" value="tRNA_metthiotr_MiaB"/>
    <property type="match status" value="1"/>
</dbReference>
<sequence length="472" mass="53789">MERIAELTILSADDKEAVDLPRTSVDELVDGKKRLYIESYGCQMNFSDSEIVAAVMRNAGFATTSTAEDADLIFLNTCAIRDNAEQKVRNRLKQLNTLKKKKPELMVGMLGCMAERLKTKLLEEEKIVDIVAGPDAYRDIPKLVEEAETGQKAVNVFLSREETYADIAPIRLNSNGVTAFISIMRGCDNMCSFCVVPFTRGRERSRDPHSIVREAEQLFADGYKEVTLLGQNVDSYKWTSEQGEFVNFANLLERVALINPDLRVRFSTSHPKDITDEVLHTMARFDNICNYIHLPAQSGNTRILELMNRTYTREWYIEKIDRIRAILGDDCGISHDMISGFCTETEDEHRDTLSLMEYARYDYGYMFAYSERPGTMAAKKYKDDVPEDVKKRRLNEIIALQQRLSLERNQRHIGQVQRVLVEGTSKRSDDDLFGRNDQNKVVVFPRGQHQKGDYVNVLVTDCTAATLLGQVV</sequence>
<dbReference type="PROSITE" id="PS50926">
    <property type="entry name" value="TRAM"/>
    <property type="match status" value="1"/>
</dbReference>
<comment type="function">
    <text evidence="1 13">Catalyzes the methylthiolation of N6-(dimethylallyl)adenosine (i(6)A), leading to the formation of 2-methylthio-N6-(dimethylallyl)adenosine (ms(2)i(6)A) at position 37 in tRNAs that read codons beginning with uridine.</text>
</comment>
<comment type="subcellular location">
    <subcellularLocation>
        <location evidence="13">Cytoplasm</location>
    </subcellularLocation>
</comment>
<evidence type="ECO:0000256" key="5">
    <source>
        <dbReference type="ARBA" id="ARBA00022691"/>
    </source>
</evidence>
<evidence type="ECO:0000256" key="3">
    <source>
        <dbReference type="ARBA" id="ARBA00022490"/>
    </source>
</evidence>
<keyword evidence="4 13" id="KW-0808">Transferase</keyword>
<comment type="catalytic activity">
    <reaction evidence="13">
        <text>N(6)-dimethylallyladenosine(37) in tRNA + (sulfur carrier)-SH + AH2 + 2 S-adenosyl-L-methionine = 2-methylsulfanyl-N(6)-dimethylallyladenosine(37) in tRNA + (sulfur carrier)-H + 5'-deoxyadenosine + L-methionine + A + S-adenosyl-L-homocysteine + 2 H(+)</text>
        <dbReference type="Rhea" id="RHEA:37067"/>
        <dbReference type="Rhea" id="RHEA-COMP:10375"/>
        <dbReference type="Rhea" id="RHEA-COMP:10376"/>
        <dbReference type="Rhea" id="RHEA-COMP:14737"/>
        <dbReference type="Rhea" id="RHEA-COMP:14739"/>
        <dbReference type="ChEBI" id="CHEBI:13193"/>
        <dbReference type="ChEBI" id="CHEBI:15378"/>
        <dbReference type="ChEBI" id="CHEBI:17319"/>
        <dbReference type="ChEBI" id="CHEBI:17499"/>
        <dbReference type="ChEBI" id="CHEBI:29917"/>
        <dbReference type="ChEBI" id="CHEBI:57844"/>
        <dbReference type="ChEBI" id="CHEBI:57856"/>
        <dbReference type="ChEBI" id="CHEBI:59789"/>
        <dbReference type="ChEBI" id="CHEBI:64428"/>
        <dbReference type="ChEBI" id="CHEBI:74415"/>
        <dbReference type="ChEBI" id="CHEBI:74417"/>
        <dbReference type="EC" id="2.8.4.3"/>
    </reaction>
</comment>
<dbReference type="Gene3D" id="3.80.30.20">
    <property type="entry name" value="tm_1862 like domain"/>
    <property type="match status" value="1"/>
</dbReference>
<feature type="binding site" evidence="13">
    <location>
        <position position="78"/>
    </location>
    <ligand>
        <name>[4Fe-4S] cluster</name>
        <dbReference type="ChEBI" id="CHEBI:49883"/>
        <label>1</label>
    </ligand>
</feature>
<dbReference type="InterPro" id="IPR002792">
    <property type="entry name" value="TRAM_dom"/>
</dbReference>
<feature type="domain" description="MTTase N-terminal" evidence="15">
    <location>
        <begin position="33"/>
        <end position="149"/>
    </location>
</feature>
<dbReference type="GO" id="GO:0005829">
    <property type="term" value="C:cytosol"/>
    <property type="evidence" value="ECO:0007669"/>
    <property type="project" value="TreeGrafter"/>
</dbReference>
<dbReference type="CDD" id="cd01335">
    <property type="entry name" value="Radical_SAM"/>
    <property type="match status" value="1"/>
</dbReference>
<evidence type="ECO:0000256" key="10">
    <source>
        <dbReference type="ARBA" id="ARBA00068570"/>
    </source>
</evidence>
<dbReference type="eggNOG" id="COG0621">
    <property type="taxonomic scope" value="Bacteria"/>
</dbReference>
<dbReference type="SFLD" id="SFLDS00029">
    <property type="entry name" value="Radical_SAM"/>
    <property type="match status" value="2"/>
</dbReference>
<feature type="binding site" evidence="13">
    <location>
        <position position="187"/>
    </location>
    <ligand>
        <name>[4Fe-4S] cluster</name>
        <dbReference type="ChEBI" id="CHEBI:49883"/>
        <label>2</label>
        <note>4Fe-4S-S-AdoMet</note>
    </ligand>
</feature>
<evidence type="ECO:0000313" key="17">
    <source>
        <dbReference type="EMBL" id="CCH00116.1"/>
    </source>
</evidence>
<dbReference type="Pfam" id="PF04055">
    <property type="entry name" value="Radical_SAM"/>
    <property type="match status" value="1"/>
</dbReference>
<keyword evidence="13" id="KW-0819">tRNA processing</keyword>
<dbReference type="InterPro" id="IPR005839">
    <property type="entry name" value="Methylthiotransferase"/>
</dbReference>
<dbReference type="InterPro" id="IPR006463">
    <property type="entry name" value="MiaB_methiolase"/>
</dbReference>
<evidence type="ECO:0000256" key="9">
    <source>
        <dbReference type="ARBA" id="ARBA00033765"/>
    </source>
</evidence>
<evidence type="ECO:0000256" key="12">
    <source>
        <dbReference type="ARBA" id="ARBA00081141"/>
    </source>
</evidence>
<dbReference type="NCBIfam" id="TIGR01574">
    <property type="entry name" value="miaB-methiolase"/>
    <property type="match status" value="1"/>
</dbReference>
<name>I0K7L3_9BACT</name>
<dbReference type="STRING" id="1166018.FAES_2107"/>
<dbReference type="Gene3D" id="3.40.50.12160">
    <property type="entry name" value="Methylthiotransferase, N-terminal domain"/>
    <property type="match status" value="1"/>
</dbReference>
<organism evidence="17 18">
    <name type="scientific">Fibrella aestuarina BUZ 2</name>
    <dbReference type="NCBI Taxonomy" id="1166018"/>
    <lineage>
        <taxon>Bacteria</taxon>
        <taxon>Pseudomonadati</taxon>
        <taxon>Bacteroidota</taxon>
        <taxon>Cytophagia</taxon>
        <taxon>Cytophagales</taxon>
        <taxon>Spirosomataceae</taxon>
        <taxon>Fibrella</taxon>
    </lineage>
</organism>
<evidence type="ECO:0000256" key="1">
    <source>
        <dbReference type="ARBA" id="ARBA00003234"/>
    </source>
</evidence>
<proteinExistence type="inferred from homology"/>
<dbReference type="InterPro" id="IPR006638">
    <property type="entry name" value="Elp3/MiaA/NifB-like_rSAM"/>
</dbReference>
<evidence type="ECO:0000259" key="15">
    <source>
        <dbReference type="PROSITE" id="PS51449"/>
    </source>
</evidence>
<feature type="domain" description="TRAM" evidence="14">
    <location>
        <begin position="410"/>
        <end position="472"/>
    </location>
</feature>
<comment type="similarity">
    <text evidence="13">Belongs to the methylthiotransferase family. MiaB subfamily.</text>
</comment>
<dbReference type="SFLD" id="SFLDG01082">
    <property type="entry name" value="B12-binding_domain_containing"/>
    <property type="match status" value="1"/>
</dbReference>
<evidence type="ECO:0000256" key="4">
    <source>
        <dbReference type="ARBA" id="ARBA00022679"/>
    </source>
</evidence>
<keyword evidence="3 13" id="KW-0963">Cytoplasm</keyword>
<dbReference type="GO" id="GO:0046872">
    <property type="term" value="F:metal ion binding"/>
    <property type="evidence" value="ECO:0007669"/>
    <property type="project" value="UniProtKB-KW"/>
</dbReference>
<dbReference type="PANTHER" id="PTHR43020:SF2">
    <property type="entry name" value="MITOCHONDRIAL TRNA METHYLTHIOTRANSFERASE CDK5RAP1"/>
    <property type="match status" value="1"/>
</dbReference>
<dbReference type="SFLD" id="SFLDF00413">
    <property type="entry name" value="CDK5RAP1"/>
    <property type="match status" value="1"/>
</dbReference>
<keyword evidence="18" id="KW-1185">Reference proteome</keyword>
<dbReference type="OrthoDB" id="9805215at2"/>
<keyword evidence="2 13" id="KW-0004">4Fe-4S</keyword>
<feature type="binding site" evidence="13">
    <location>
        <position position="112"/>
    </location>
    <ligand>
        <name>[4Fe-4S] cluster</name>
        <dbReference type="ChEBI" id="CHEBI:49883"/>
        <label>1</label>
    </ligand>
</feature>
<evidence type="ECO:0000256" key="11">
    <source>
        <dbReference type="ARBA" id="ARBA00080698"/>
    </source>
</evidence>
<dbReference type="InterPro" id="IPR007197">
    <property type="entry name" value="rSAM"/>
</dbReference>
<dbReference type="GO" id="GO:0051539">
    <property type="term" value="F:4 iron, 4 sulfur cluster binding"/>
    <property type="evidence" value="ECO:0007669"/>
    <property type="project" value="UniProtKB-UniRule"/>
</dbReference>
<evidence type="ECO:0000259" key="16">
    <source>
        <dbReference type="PROSITE" id="PS51918"/>
    </source>
</evidence>
<dbReference type="Pfam" id="PF01938">
    <property type="entry name" value="TRAM"/>
    <property type="match status" value="1"/>
</dbReference>
<dbReference type="PROSITE" id="PS51449">
    <property type="entry name" value="MTTASE_N"/>
    <property type="match status" value="1"/>
</dbReference>
<dbReference type="RefSeq" id="WP_015331215.1">
    <property type="nucleotide sequence ID" value="NC_020054.1"/>
</dbReference>